<feature type="domain" description="Toxin SymE-like" evidence="2">
    <location>
        <begin position="75"/>
        <end position="122"/>
    </location>
</feature>
<accession>A0ABW0M9Z0</accession>
<dbReference type="Pfam" id="PF08845">
    <property type="entry name" value="SymE_toxin"/>
    <property type="match status" value="1"/>
</dbReference>
<comment type="caution">
    <text evidence="3">The sequence shown here is derived from an EMBL/GenBank/DDBJ whole genome shotgun (WGS) entry which is preliminary data.</text>
</comment>
<dbReference type="EMBL" id="JBHSMT010000023">
    <property type="protein sequence ID" value="MFC5474890.1"/>
    <property type="molecule type" value="Genomic_DNA"/>
</dbReference>
<evidence type="ECO:0000313" key="3">
    <source>
        <dbReference type="EMBL" id="MFC5474890.1"/>
    </source>
</evidence>
<evidence type="ECO:0000313" key="4">
    <source>
        <dbReference type="Proteomes" id="UP001596045"/>
    </source>
</evidence>
<proteinExistence type="predicted"/>
<dbReference type="Proteomes" id="UP001596045">
    <property type="component" value="Unassembled WGS sequence"/>
</dbReference>
<dbReference type="InterPro" id="IPR014944">
    <property type="entry name" value="Toxin_SymE-like"/>
</dbReference>
<dbReference type="RefSeq" id="WP_378997997.1">
    <property type="nucleotide sequence ID" value="NZ_JBHSMT010000023.1"/>
</dbReference>
<feature type="compositionally biased region" description="Pro residues" evidence="1">
    <location>
        <begin position="49"/>
        <end position="61"/>
    </location>
</feature>
<protein>
    <submittedName>
        <fullName evidence="3">SymE family type I addiction module toxin</fullName>
    </submittedName>
</protein>
<gene>
    <name evidence="3" type="ORF">ACFPM8_13085</name>
</gene>
<sequence length="124" mass="13409">MAAMVGSPRAAGFSSCTGLSILPSAAYPIESGEPVHLYKLRIAMTKAAPPKPSGKSPPAPDRPTAISISNSYPDRHLTVGVCPEGKLRTPWIRLRGKWLLAAGFTPQTRIRVQVRRGCLFITRE</sequence>
<keyword evidence="4" id="KW-1185">Reference proteome</keyword>
<feature type="region of interest" description="Disordered" evidence="1">
    <location>
        <begin position="47"/>
        <end position="70"/>
    </location>
</feature>
<organism evidence="3 4">
    <name type="scientific">Paraherbaspirillum soli</name>
    <dbReference type="NCBI Taxonomy" id="631222"/>
    <lineage>
        <taxon>Bacteria</taxon>
        <taxon>Pseudomonadati</taxon>
        <taxon>Pseudomonadota</taxon>
        <taxon>Betaproteobacteria</taxon>
        <taxon>Burkholderiales</taxon>
        <taxon>Oxalobacteraceae</taxon>
        <taxon>Paraherbaspirillum</taxon>
    </lineage>
</organism>
<evidence type="ECO:0000259" key="2">
    <source>
        <dbReference type="Pfam" id="PF08845"/>
    </source>
</evidence>
<evidence type="ECO:0000256" key="1">
    <source>
        <dbReference type="SAM" id="MobiDB-lite"/>
    </source>
</evidence>
<reference evidence="4" key="1">
    <citation type="journal article" date="2019" name="Int. J. Syst. Evol. Microbiol.">
        <title>The Global Catalogue of Microorganisms (GCM) 10K type strain sequencing project: providing services to taxonomists for standard genome sequencing and annotation.</title>
        <authorList>
            <consortium name="The Broad Institute Genomics Platform"/>
            <consortium name="The Broad Institute Genome Sequencing Center for Infectious Disease"/>
            <person name="Wu L."/>
            <person name="Ma J."/>
        </authorList>
    </citation>
    <scope>NUCLEOTIDE SEQUENCE [LARGE SCALE GENOMIC DNA]</scope>
    <source>
        <strain evidence="4">JCM 17066</strain>
    </source>
</reference>
<name>A0ABW0M9Z0_9BURK</name>